<reference evidence="7 8" key="1">
    <citation type="submission" date="2018-03" db="EMBL/GenBank/DDBJ databases">
        <authorList>
            <person name="Keele B.F."/>
        </authorList>
    </citation>
    <scope>NUCLEOTIDE SEQUENCE [LARGE SCALE GENOMIC DNA]</scope>
    <source>
        <strain evidence="7 8">CECT 8626</strain>
    </source>
</reference>
<dbReference type="EMBL" id="OMOQ01000001">
    <property type="protein sequence ID" value="SPH18331.1"/>
    <property type="molecule type" value="Genomic_DNA"/>
</dbReference>
<proteinExistence type="inferred from homology"/>
<comment type="similarity">
    <text evidence="2">Belongs to the glycosyl hydrolase 3 family.</text>
</comment>
<dbReference type="Gene3D" id="3.20.20.300">
    <property type="entry name" value="Glycoside hydrolase, family 3, N-terminal domain"/>
    <property type="match status" value="1"/>
</dbReference>
<keyword evidence="5 7" id="KW-0326">Glycosidase</keyword>
<dbReference type="InterPro" id="IPR036962">
    <property type="entry name" value="Glyco_hydro_3_N_sf"/>
</dbReference>
<dbReference type="Pfam" id="PF00933">
    <property type="entry name" value="Glyco_hydro_3"/>
    <property type="match status" value="1"/>
</dbReference>
<evidence type="ECO:0000313" key="8">
    <source>
        <dbReference type="Proteomes" id="UP000244924"/>
    </source>
</evidence>
<dbReference type="InterPro" id="IPR050226">
    <property type="entry name" value="NagZ_Beta-hexosaminidase"/>
</dbReference>
<organism evidence="7 8">
    <name type="scientific">Albidovulum aquaemixtae</name>
    <dbReference type="NCBI Taxonomy" id="1542388"/>
    <lineage>
        <taxon>Bacteria</taxon>
        <taxon>Pseudomonadati</taxon>
        <taxon>Pseudomonadota</taxon>
        <taxon>Alphaproteobacteria</taxon>
        <taxon>Rhodobacterales</taxon>
        <taxon>Paracoccaceae</taxon>
        <taxon>Albidovulum</taxon>
    </lineage>
</organism>
<evidence type="ECO:0000256" key="2">
    <source>
        <dbReference type="ARBA" id="ARBA00005336"/>
    </source>
</evidence>
<keyword evidence="8" id="KW-1185">Reference proteome</keyword>
<protein>
    <recommendedName>
        <fullName evidence="3">beta-N-acetylhexosaminidase</fullName>
        <ecNumber evidence="3">3.2.1.52</ecNumber>
    </recommendedName>
</protein>
<dbReference type="Proteomes" id="UP000244924">
    <property type="component" value="Unassembled WGS sequence"/>
</dbReference>
<evidence type="ECO:0000256" key="5">
    <source>
        <dbReference type="ARBA" id="ARBA00023295"/>
    </source>
</evidence>
<dbReference type="GO" id="GO:0009254">
    <property type="term" value="P:peptidoglycan turnover"/>
    <property type="evidence" value="ECO:0007669"/>
    <property type="project" value="TreeGrafter"/>
</dbReference>
<name>A0A2R8B6Q3_9RHOB</name>
<dbReference type="AlphaFoldDB" id="A0A2R8B6Q3"/>
<evidence type="ECO:0000259" key="6">
    <source>
        <dbReference type="Pfam" id="PF00933"/>
    </source>
</evidence>
<accession>A0A2R8B6Q3</accession>
<dbReference type="GO" id="GO:0005975">
    <property type="term" value="P:carbohydrate metabolic process"/>
    <property type="evidence" value="ECO:0007669"/>
    <property type="project" value="InterPro"/>
</dbReference>
<evidence type="ECO:0000256" key="4">
    <source>
        <dbReference type="ARBA" id="ARBA00022801"/>
    </source>
</evidence>
<dbReference type="InterPro" id="IPR001764">
    <property type="entry name" value="Glyco_hydro_3_N"/>
</dbReference>
<dbReference type="OrthoDB" id="9786661at2"/>
<gene>
    <name evidence="7" type="primary">nagZ</name>
    <name evidence="7" type="ORF">DEA8626_01868</name>
</gene>
<comment type="catalytic activity">
    <reaction evidence="1">
        <text>Hydrolysis of terminal non-reducing N-acetyl-D-hexosamine residues in N-acetyl-beta-D-hexosaminides.</text>
        <dbReference type="EC" id="3.2.1.52"/>
    </reaction>
</comment>
<evidence type="ECO:0000313" key="7">
    <source>
        <dbReference type="EMBL" id="SPH18331.1"/>
    </source>
</evidence>
<evidence type="ECO:0000256" key="3">
    <source>
        <dbReference type="ARBA" id="ARBA00012663"/>
    </source>
</evidence>
<dbReference type="SUPFAM" id="SSF51445">
    <property type="entry name" value="(Trans)glycosidases"/>
    <property type="match status" value="1"/>
</dbReference>
<dbReference type="GO" id="GO:0004563">
    <property type="term" value="F:beta-N-acetylhexosaminidase activity"/>
    <property type="evidence" value="ECO:0007669"/>
    <property type="project" value="UniProtKB-EC"/>
</dbReference>
<feature type="domain" description="Glycoside hydrolase family 3 N-terminal" evidence="6">
    <location>
        <begin position="32"/>
        <end position="292"/>
    </location>
</feature>
<dbReference type="InterPro" id="IPR017853">
    <property type="entry name" value="GH"/>
</dbReference>
<dbReference type="PANTHER" id="PTHR30480">
    <property type="entry name" value="BETA-HEXOSAMINIDASE-RELATED"/>
    <property type="match status" value="1"/>
</dbReference>
<sequence length="336" mass="35548">MATRPTAAIVGIGGLTLSTDEAAFFQAADPWGFILFARNVETPEQLRGLTSALRDAVGRDAPVLVDQEGGRVQRLRAPHWREWLPPLDQVTRAGVGAERSLWLRHRLIAEELRAVGIDTNCVPTADIACAETHHFLRNRCLGEDAATVARNARAVAEGTLAGGVLPVMKHMPGHGRAVADSHHDLPEIAAGRSELAASDFAPFRALADLPLGMTAHIRAPTYGDEPATLNPAIIGAIRTEIGFRGLLMTDDISMEALSGGPGERAVRAIAAGCDIVLHCNGEMAEMEQVAAAAGPLSDAAHGRAEAALACRRDPDPVDTALLEAELEALLKGQVHV</sequence>
<dbReference type="EC" id="3.2.1.52" evidence="3"/>
<evidence type="ECO:0000256" key="1">
    <source>
        <dbReference type="ARBA" id="ARBA00001231"/>
    </source>
</evidence>
<keyword evidence="4 7" id="KW-0378">Hydrolase</keyword>
<dbReference type="PANTHER" id="PTHR30480:SF13">
    <property type="entry name" value="BETA-HEXOSAMINIDASE"/>
    <property type="match status" value="1"/>
</dbReference>